<dbReference type="InterPro" id="IPR029044">
    <property type="entry name" value="Nucleotide-diphossugar_trans"/>
</dbReference>
<dbReference type="Proteomes" id="UP000280501">
    <property type="component" value="Unassembled WGS sequence"/>
</dbReference>
<dbReference type="Gene3D" id="3.90.550.10">
    <property type="entry name" value="Spore Coat Polysaccharide Biosynthesis Protein SpsA, Chain A"/>
    <property type="match status" value="1"/>
</dbReference>
<proteinExistence type="inferred from homology"/>
<dbReference type="OrthoDB" id="3180470at2"/>
<comment type="caution">
    <text evidence="6">The sequence shown here is derived from an EMBL/GenBank/DDBJ whole genome shotgun (WGS) entry which is preliminary data.</text>
</comment>
<reference evidence="6 7" key="1">
    <citation type="submission" date="2018-11" db="EMBL/GenBank/DDBJ databases">
        <title>Sequencing the genomes of 1000 actinobacteria strains.</title>
        <authorList>
            <person name="Klenk H.-P."/>
        </authorList>
    </citation>
    <scope>NUCLEOTIDE SEQUENCE [LARGE SCALE GENOMIC DNA]</scope>
    <source>
        <strain evidence="6 7">DSM 15700</strain>
    </source>
</reference>
<dbReference type="InterPro" id="IPR001173">
    <property type="entry name" value="Glyco_trans_2-like"/>
</dbReference>
<dbReference type="CDD" id="cd00761">
    <property type="entry name" value="Glyco_tranf_GTA_type"/>
    <property type="match status" value="1"/>
</dbReference>
<keyword evidence="3" id="KW-0328">Glycosyltransferase</keyword>
<evidence type="ECO:0000313" key="7">
    <source>
        <dbReference type="Proteomes" id="UP000280501"/>
    </source>
</evidence>
<dbReference type="PANTHER" id="PTHR43179">
    <property type="entry name" value="RHAMNOSYLTRANSFERASE WBBL"/>
    <property type="match status" value="1"/>
</dbReference>
<feature type="domain" description="Glycosyltransferase 2-like" evidence="5">
    <location>
        <begin position="7"/>
        <end position="137"/>
    </location>
</feature>
<organism evidence="6 7">
    <name type="scientific">Myceligenerans xiligouense</name>
    <dbReference type="NCBI Taxonomy" id="253184"/>
    <lineage>
        <taxon>Bacteria</taxon>
        <taxon>Bacillati</taxon>
        <taxon>Actinomycetota</taxon>
        <taxon>Actinomycetes</taxon>
        <taxon>Micrococcales</taxon>
        <taxon>Promicromonosporaceae</taxon>
        <taxon>Myceligenerans</taxon>
    </lineage>
</organism>
<dbReference type="Pfam" id="PF00535">
    <property type="entry name" value="Glycos_transf_2"/>
    <property type="match status" value="1"/>
</dbReference>
<dbReference type="RefSeq" id="WP_123815633.1">
    <property type="nucleotide sequence ID" value="NZ_RKQZ01000001.1"/>
</dbReference>
<comment type="pathway">
    <text evidence="1">Cell wall biogenesis; cell wall polysaccharide biosynthesis.</text>
</comment>
<evidence type="ECO:0000256" key="4">
    <source>
        <dbReference type="ARBA" id="ARBA00022679"/>
    </source>
</evidence>
<dbReference type="PANTHER" id="PTHR43179:SF12">
    <property type="entry name" value="GALACTOFURANOSYLTRANSFERASE GLFT2"/>
    <property type="match status" value="1"/>
</dbReference>
<sequence>MTASRATVAVLTYRRPERLATALEALLPHVSAAGAGLLVVDNDLTESARPVFERVTAGRAGVRYVHEPAPGIAAARNRALDEVAASGSDLIVFVDDDETPGEAWLATLLAAHERYGGTGVAGPAVPSLPGRDPWIESGGFFARPRHPSGTRVDVAASNNLLLDVGWLAERGLRFDEAFGLTGGSDTMLTLRITSRGGALYWCDEAVVEDPVPAKRFTRRWVVRRAYRVGNCTIRARVEIAETAPGRLVARMRGVGAGMTRVIAGTARAAAGTIAGRGSARGIRTTARGAGMIAGAVGVVYTEYSRTAASRPHPVGVPS</sequence>
<comment type="similarity">
    <text evidence="2">Belongs to the glycosyltransferase 2 family.</text>
</comment>
<evidence type="ECO:0000313" key="6">
    <source>
        <dbReference type="EMBL" id="RPF22760.1"/>
    </source>
</evidence>
<protein>
    <submittedName>
        <fullName evidence="6">GT2 family glycosyltransferase</fullName>
    </submittedName>
</protein>
<name>A0A3N4YVV4_9MICO</name>
<evidence type="ECO:0000256" key="3">
    <source>
        <dbReference type="ARBA" id="ARBA00022676"/>
    </source>
</evidence>
<gene>
    <name evidence="6" type="ORF">EDD34_3432</name>
</gene>
<dbReference type="SUPFAM" id="SSF53448">
    <property type="entry name" value="Nucleotide-diphospho-sugar transferases"/>
    <property type="match status" value="1"/>
</dbReference>
<dbReference type="AlphaFoldDB" id="A0A3N4YVV4"/>
<evidence type="ECO:0000259" key="5">
    <source>
        <dbReference type="Pfam" id="PF00535"/>
    </source>
</evidence>
<accession>A0A3N4YVV4</accession>
<keyword evidence="4 6" id="KW-0808">Transferase</keyword>
<evidence type="ECO:0000256" key="2">
    <source>
        <dbReference type="ARBA" id="ARBA00006739"/>
    </source>
</evidence>
<keyword evidence="7" id="KW-1185">Reference proteome</keyword>
<dbReference type="EMBL" id="RKQZ01000001">
    <property type="protein sequence ID" value="RPF22760.1"/>
    <property type="molecule type" value="Genomic_DNA"/>
</dbReference>
<evidence type="ECO:0000256" key="1">
    <source>
        <dbReference type="ARBA" id="ARBA00004776"/>
    </source>
</evidence>
<dbReference type="GO" id="GO:0016757">
    <property type="term" value="F:glycosyltransferase activity"/>
    <property type="evidence" value="ECO:0007669"/>
    <property type="project" value="UniProtKB-KW"/>
</dbReference>